<dbReference type="RefSeq" id="WP_277733499.1">
    <property type="nucleotide sequence ID" value="NZ_CP120733.1"/>
</dbReference>
<dbReference type="Proteomes" id="UP001222800">
    <property type="component" value="Chromosome"/>
</dbReference>
<proteinExistence type="predicted"/>
<gene>
    <name evidence="1" type="ORF">P4S50_05015</name>
</gene>
<keyword evidence="2" id="KW-1185">Reference proteome</keyword>
<evidence type="ECO:0000313" key="2">
    <source>
        <dbReference type="Proteomes" id="UP001222800"/>
    </source>
</evidence>
<accession>A0ABY8EEQ8</accession>
<name>A0ABY8EEQ8_9FIRM</name>
<protein>
    <submittedName>
        <fullName evidence="1">DUF2284 domain-containing protein</fullName>
    </submittedName>
</protein>
<dbReference type="InterPro" id="IPR019271">
    <property type="entry name" value="DUF2284_metal-binding"/>
</dbReference>
<reference evidence="1 2" key="1">
    <citation type="submission" date="2023-03" db="EMBL/GenBank/DDBJ databases">
        <title>Complete genome sequence of Tepidibacter sp. SWIR-1, isolated from a deep-sea hydrothermal vent.</title>
        <authorList>
            <person name="Li X."/>
        </authorList>
    </citation>
    <scope>NUCLEOTIDE SEQUENCE [LARGE SCALE GENOMIC DNA]</scope>
    <source>
        <strain evidence="1 2">SWIR-1</strain>
    </source>
</reference>
<sequence length="174" mass="20017">MDNIVDFSKSHNMKAYNIKAKDIIVEERVYLKCAYGCKDFGKRLNCPPNCISIDKFKTILSEYDNAVILLQEYRTSSKENMIDAWEDARREAFRTMMEVEKFAFNSGFTFAHLLRPGSCNECQVCEEKCSKPSLRRFSPEAVGVNLDKTLKNVNIIIDYSDYSVINLIGILLLE</sequence>
<dbReference type="EMBL" id="CP120733">
    <property type="protein sequence ID" value="WFD11438.1"/>
    <property type="molecule type" value="Genomic_DNA"/>
</dbReference>
<organism evidence="1 2">
    <name type="scientific">Tepidibacter hydrothermalis</name>
    <dbReference type="NCBI Taxonomy" id="3036126"/>
    <lineage>
        <taxon>Bacteria</taxon>
        <taxon>Bacillati</taxon>
        <taxon>Bacillota</taxon>
        <taxon>Clostridia</taxon>
        <taxon>Peptostreptococcales</taxon>
        <taxon>Peptostreptococcaceae</taxon>
        <taxon>Tepidibacter</taxon>
    </lineage>
</organism>
<dbReference type="Pfam" id="PF10050">
    <property type="entry name" value="DUF2284"/>
    <property type="match status" value="1"/>
</dbReference>
<evidence type="ECO:0000313" key="1">
    <source>
        <dbReference type="EMBL" id="WFD11438.1"/>
    </source>
</evidence>
<dbReference type="PIRSF" id="PIRSF018748">
    <property type="entry name" value="UCP018748"/>
    <property type="match status" value="1"/>
</dbReference>